<protein>
    <recommendedName>
        <fullName evidence="1">F-box domain-containing protein</fullName>
    </recommendedName>
</protein>
<dbReference type="Pfam" id="PF12937">
    <property type="entry name" value="F-box-like"/>
    <property type="match status" value="1"/>
</dbReference>
<evidence type="ECO:0000313" key="2">
    <source>
        <dbReference type="EMBL" id="RYO29894.1"/>
    </source>
</evidence>
<dbReference type="Gene3D" id="1.20.1280.50">
    <property type="match status" value="1"/>
</dbReference>
<dbReference type="OrthoDB" id="3791801at2759"/>
<name>A0A4Q4PZV5_9PLEO</name>
<accession>A0A4Q4PZV5</accession>
<dbReference type="Proteomes" id="UP000293823">
    <property type="component" value="Unassembled WGS sequence"/>
</dbReference>
<dbReference type="PROSITE" id="PS50181">
    <property type="entry name" value="FBOX"/>
    <property type="match status" value="1"/>
</dbReference>
<gene>
    <name evidence="2" type="ORF">AA0113_g12006</name>
</gene>
<reference evidence="3" key="1">
    <citation type="journal article" date="2019" name="bioRxiv">
        <title>Genomics, evolutionary history and diagnostics of the Alternaria alternata species group including apple and Asian pear pathotypes.</title>
        <authorList>
            <person name="Armitage A.D."/>
            <person name="Cockerton H.M."/>
            <person name="Sreenivasaprasad S."/>
            <person name="Woodhall J.W."/>
            <person name="Lane C.R."/>
            <person name="Harrison R.J."/>
            <person name="Clarkson J.P."/>
        </authorList>
    </citation>
    <scope>NUCLEOTIDE SEQUENCE [LARGE SCALE GENOMIC DNA]</scope>
    <source>
        <strain evidence="3">RGR 97.0016</strain>
    </source>
</reference>
<sequence>MADPGITATFSDLPTEMKATIFGYLQRNDHKKSACLVSRSWRDVMAPILWEHLTLRVATTLPWELACLLNPNDGVLAHVRSIDILEGLDGTAEVEMDSEFGVAFQFIFGALQKNCLSTLRFYIHISMTTLLRVLQPQQALKTLRLRSLPSDASPSSDLCLASHSSWVTPTLRNIKNLFIPIGDGEQNAYENSAYLLKSTPNLKKLTLWGLSNSWSLHDLHGKDVFGGPGPGLQTLQLDRLHLHCLILKTYPASLFAVIDFSVLRELSVTRCCQVGAFITALVPGVSKVPSLRRLEITVASTSILSEDSLEAIEALVTSTSSLRELWLDVGKGRLIYVACLAGHGNTLKSLGLAALSRTQDPYYYALELDNLLVQAPKLVDLAIGLCPINLGHVGHLGAKFKLFEQTGNEYVLSEIEFLLVRTQPPYISQLLIKDQIRIAKHQNLQSLRILTLPSIDYGIMPNPNIVEGIGLPEEHIYTSQAMMQAFATEVFRLLVRNGSNIRALAMSPEDMNSAKRPVLDDNGHRWPRYYYRYDVTGAMSGQEHVIAVPTPPAEFPIPVPT</sequence>
<dbReference type="InterPro" id="IPR001810">
    <property type="entry name" value="F-box_dom"/>
</dbReference>
<dbReference type="AlphaFoldDB" id="A0A4Q4PZV5"/>
<dbReference type="EMBL" id="PEJP01000082">
    <property type="protein sequence ID" value="RYO29894.1"/>
    <property type="molecule type" value="Genomic_DNA"/>
</dbReference>
<dbReference type="InterPro" id="IPR036047">
    <property type="entry name" value="F-box-like_dom_sf"/>
</dbReference>
<feature type="domain" description="F-box" evidence="1">
    <location>
        <begin position="7"/>
        <end position="53"/>
    </location>
</feature>
<dbReference type="SUPFAM" id="SSF52047">
    <property type="entry name" value="RNI-like"/>
    <property type="match status" value="1"/>
</dbReference>
<keyword evidence="3" id="KW-1185">Reference proteome</keyword>
<evidence type="ECO:0000259" key="1">
    <source>
        <dbReference type="PROSITE" id="PS50181"/>
    </source>
</evidence>
<evidence type="ECO:0000313" key="3">
    <source>
        <dbReference type="Proteomes" id="UP000293823"/>
    </source>
</evidence>
<dbReference type="InterPro" id="IPR032675">
    <property type="entry name" value="LRR_dom_sf"/>
</dbReference>
<proteinExistence type="predicted"/>
<organism evidence="2 3">
    <name type="scientific">Alternaria arborescens</name>
    <dbReference type="NCBI Taxonomy" id="156630"/>
    <lineage>
        <taxon>Eukaryota</taxon>
        <taxon>Fungi</taxon>
        <taxon>Dikarya</taxon>
        <taxon>Ascomycota</taxon>
        <taxon>Pezizomycotina</taxon>
        <taxon>Dothideomycetes</taxon>
        <taxon>Pleosporomycetidae</taxon>
        <taxon>Pleosporales</taxon>
        <taxon>Pleosporineae</taxon>
        <taxon>Pleosporaceae</taxon>
        <taxon>Alternaria</taxon>
        <taxon>Alternaria sect. Alternaria</taxon>
    </lineage>
</organism>
<comment type="caution">
    <text evidence="2">The sequence shown here is derived from an EMBL/GenBank/DDBJ whole genome shotgun (WGS) entry which is preliminary data.</text>
</comment>
<dbReference type="Gene3D" id="3.80.10.10">
    <property type="entry name" value="Ribonuclease Inhibitor"/>
    <property type="match status" value="1"/>
</dbReference>
<dbReference type="SUPFAM" id="SSF81383">
    <property type="entry name" value="F-box domain"/>
    <property type="match status" value="1"/>
</dbReference>